<evidence type="ECO:0000256" key="1">
    <source>
        <dbReference type="ARBA" id="ARBA00004123"/>
    </source>
</evidence>
<dbReference type="InterPro" id="IPR001279">
    <property type="entry name" value="Metallo-B-lactamas"/>
</dbReference>
<comment type="similarity">
    <text evidence="4">Belongs to the metallo-beta-lactamase superfamily. RNA-metabolizing metallo-beta-lactamase-like family. CPSF2/YSH1 subfamily.</text>
</comment>
<feature type="compositionally biased region" description="Acidic residues" evidence="5">
    <location>
        <begin position="465"/>
        <end position="481"/>
    </location>
</feature>
<reference evidence="7" key="2">
    <citation type="submission" date="2014-02" db="EMBL/GenBank/DDBJ databases">
        <title>Complete DNA sequence of /Kuraishia capsulata/ illustrates novel genomic features among budding yeasts (/Saccharomycotina/).</title>
        <authorList>
            <person name="Morales L."/>
            <person name="Noel B."/>
            <person name="Porcel B."/>
            <person name="Marcet-Houben M."/>
            <person name="Hullo M-F."/>
            <person name="Sacerdot C."/>
            <person name="Tekaia F."/>
            <person name="Leh-Louis V."/>
            <person name="Despons L."/>
            <person name="Khanna V."/>
            <person name="Aury J-M."/>
            <person name="Barbe V."/>
            <person name="Couloux A."/>
            <person name="Labadie K."/>
            <person name="Pelletier E."/>
            <person name="Souciet J-L."/>
            <person name="Boekhout T."/>
            <person name="Gabaldon T."/>
            <person name="Wincker P."/>
            <person name="Dujon B."/>
        </authorList>
    </citation>
    <scope>NUCLEOTIDE SEQUENCE</scope>
    <source>
        <strain evidence="7">CBS 1993</strain>
    </source>
</reference>
<dbReference type="EMBL" id="HG793125">
    <property type="protein sequence ID" value="CDK24119.1"/>
    <property type="molecule type" value="Genomic_DNA"/>
</dbReference>
<dbReference type="SUPFAM" id="SSF56281">
    <property type="entry name" value="Metallo-hydrolase/oxidoreductase"/>
    <property type="match status" value="1"/>
</dbReference>
<feature type="compositionally biased region" description="Low complexity" evidence="5">
    <location>
        <begin position="455"/>
        <end position="464"/>
    </location>
</feature>
<dbReference type="Pfam" id="PF16661">
    <property type="entry name" value="Lactamase_B_6"/>
    <property type="match status" value="1"/>
</dbReference>
<dbReference type="InterPro" id="IPR027075">
    <property type="entry name" value="CPSF2"/>
</dbReference>
<organism evidence="7 8">
    <name type="scientific">Kuraishia capsulata CBS 1993</name>
    <dbReference type="NCBI Taxonomy" id="1382522"/>
    <lineage>
        <taxon>Eukaryota</taxon>
        <taxon>Fungi</taxon>
        <taxon>Dikarya</taxon>
        <taxon>Ascomycota</taxon>
        <taxon>Saccharomycotina</taxon>
        <taxon>Pichiomycetes</taxon>
        <taxon>Pichiales</taxon>
        <taxon>Pichiaceae</taxon>
        <taxon>Kuraishia</taxon>
    </lineage>
</organism>
<dbReference type="GO" id="GO:0006397">
    <property type="term" value="P:mRNA processing"/>
    <property type="evidence" value="ECO:0007669"/>
    <property type="project" value="UniProtKB-KW"/>
</dbReference>
<dbReference type="InterPro" id="IPR036866">
    <property type="entry name" value="RibonucZ/Hydroxyglut_hydro"/>
</dbReference>
<evidence type="ECO:0000259" key="6">
    <source>
        <dbReference type="SMART" id="SM01027"/>
    </source>
</evidence>
<feature type="region of interest" description="Disordered" evidence="5">
    <location>
        <begin position="568"/>
        <end position="597"/>
    </location>
</feature>
<evidence type="ECO:0000313" key="8">
    <source>
        <dbReference type="Proteomes" id="UP000019384"/>
    </source>
</evidence>
<reference evidence="7" key="1">
    <citation type="submission" date="2013-12" db="EMBL/GenBank/DDBJ databases">
        <authorList>
            <person name="Genoscope - CEA"/>
        </authorList>
    </citation>
    <scope>NUCLEOTIDE SEQUENCE</scope>
    <source>
        <strain evidence="7">CBS 1993</strain>
    </source>
</reference>
<dbReference type="SMART" id="SM01027">
    <property type="entry name" value="Beta-Casp"/>
    <property type="match status" value="1"/>
</dbReference>
<evidence type="ECO:0000256" key="3">
    <source>
        <dbReference type="ARBA" id="ARBA00023242"/>
    </source>
</evidence>
<dbReference type="Proteomes" id="UP000019384">
    <property type="component" value="Unassembled WGS sequence"/>
</dbReference>
<dbReference type="GO" id="GO:0005847">
    <property type="term" value="C:mRNA cleavage and polyadenylation specificity factor complex"/>
    <property type="evidence" value="ECO:0007669"/>
    <property type="project" value="InterPro"/>
</dbReference>
<feature type="region of interest" description="Disordered" evidence="5">
    <location>
        <begin position="1"/>
        <end position="33"/>
    </location>
</feature>
<dbReference type="Gene3D" id="3.60.15.10">
    <property type="entry name" value="Ribonuclease Z/Hydroxyacylglutathione hydrolase-like"/>
    <property type="match status" value="1"/>
</dbReference>
<dbReference type="InterPro" id="IPR035639">
    <property type="entry name" value="CPSF2_MBL"/>
</dbReference>
<feature type="domain" description="Beta-Casp" evidence="6">
    <location>
        <begin position="264"/>
        <end position="383"/>
    </location>
</feature>
<evidence type="ECO:0000313" key="7">
    <source>
        <dbReference type="EMBL" id="CDK24119.1"/>
    </source>
</evidence>
<evidence type="ECO:0000256" key="4">
    <source>
        <dbReference type="RuleBase" id="RU365006"/>
    </source>
</evidence>
<accession>W6MF19</accession>
<feature type="compositionally biased region" description="Low complexity" evidence="5">
    <location>
        <begin position="482"/>
        <end position="492"/>
    </location>
</feature>
<dbReference type="AlphaFoldDB" id="W6MF19"/>
<keyword evidence="2 4" id="KW-0507">mRNA processing</keyword>
<dbReference type="Pfam" id="PF13299">
    <property type="entry name" value="CPSF100_C"/>
    <property type="match status" value="1"/>
</dbReference>
<dbReference type="STRING" id="1382522.W6MF19"/>
<comment type="subcellular location">
    <subcellularLocation>
        <location evidence="1 4">Nucleus</location>
    </subcellularLocation>
</comment>
<feature type="region of interest" description="Disordered" evidence="5">
    <location>
        <begin position="455"/>
        <end position="492"/>
    </location>
</feature>
<name>W6MF19_9ASCO</name>
<dbReference type="CDD" id="cd16293">
    <property type="entry name" value="CPSF2-like_MBL-fold"/>
    <property type="match status" value="1"/>
</dbReference>
<dbReference type="OrthoDB" id="64353at2759"/>
<proteinExistence type="inferred from homology"/>
<evidence type="ECO:0000256" key="2">
    <source>
        <dbReference type="ARBA" id="ARBA00022664"/>
    </source>
</evidence>
<dbReference type="Pfam" id="PF10996">
    <property type="entry name" value="Beta-Casp"/>
    <property type="match status" value="1"/>
</dbReference>
<dbReference type="GeneID" id="34517525"/>
<gene>
    <name evidence="7" type="ORF">KUCA_T00000079001</name>
</gene>
<dbReference type="InterPro" id="IPR022712">
    <property type="entry name" value="Beta_Casp"/>
</dbReference>
<keyword evidence="4" id="KW-0694">RNA-binding</keyword>
<dbReference type="PANTHER" id="PTHR45922">
    <property type="entry name" value="CLEAVAGE AND POLYADENYLATION SPECIFICITY FACTOR SUBUNIT 2"/>
    <property type="match status" value="1"/>
</dbReference>
<dbReference type="PANTHER" id="PTHR45922:SF1">
    <property type="entry name" value="CLEAVAGE AND POLYADENYLATION SPECIFICITY FACTOR SUBUNIT 2"/>
    <property type="match status" value="1"/>
</dbReference>
<sequence>MFTYTLLTPRPSSSEIGDDSYDPTGSDAESDSQTTYKGITRASLLRFGQNLNILADPGWDGKCDLSFLESVIPTIDVILLSQTTKEHLGAFALLQFKFPILQKIPVYATLPVTNLGKVTTIELYRSCGATGPLDTAFIEQGDIEQAFNRITPLKYSQSVSVGASGASITAYNAGHTLGGSFWLITKDTEKVIYAPTWNHSKDSFLNAAKLVTPYLLRPTTLITGTDLGTALPYKKKVEKFIVMVQATIQNGGSVILPTTVAGRMFELLPLIDQNTNNTIPVLLLCHSGTKALAFASNMLEWMSPEMLKQWESKGQAPYDVTQVRLVSPEELVRLEGPKVVFCSDSDLEEGSQGRSCLLALSSRPNSTIILTERPSSESFSSEIYETWSNLSKKSNNGKLEDGIAVPLEKAFHLKMYKEELLDGLELSAYKKNLHDKRQRQRMAVAADRKNEELLLGDGEILGDSSESEEEHEDDDIDEDGDGNATTTTAAAAKNDKNKEITLNAGSAGKEVDSFAGSSIETLLKTPMDFDVRNAKGRNRMFPFVQKKIVRDDYGIVINANEFSRKEDKFGGFEQNQNSYNQRKRNLDRGVDDDETNKKKKLNKEEIRQQEEEQHLDLDPLKNPRRREEIVISLGTRCGLTFIDLAGSVDLRSMMIIINSLKPKKVLLIPERSISYGCGLKEVTSAIEQQQQKLLVSAAYTRNNANPAMDMITVVGNSPVSVGSVITSYEVSLDEKLEQALKWQKIAGGYSIAHVVGEIAKSEPEEGDNTSLNPKNLVLRTLPSEVTSSALVSASMGPLAIGDIRLAELKRKLAEINMKAEFKGDGALVINNQLAVRKISDSDLVIEGMVGELFYDVRKIVQNMLAYV</sequence>
<dbReference type="HOGENOM" id="CLU_002227_3_0_1"/>
<keyword evidence="3 4" id="KW-0539">Nucleus</keyword>
<evidence type="ECO:0000256" key="5">
    <source>
        <dbReference type="SAM" id="MobiDB-lite"/>
    </source>
</evidence>
<dbReference type="GO" id="GO:0003723">
    <property type="term" value="F:RNA binding"/>
    <property type="evidence" value="ECO:0007669"/>
    <property type="project" value="UniProtKB-KW"/>
</dbReference>
<dbReference type="RefSeq" id="XP_022456137.1">
    <property type="nucleotide sequence ID" value="XM_022604583.1"/>
</dbReference>
<protein>
    <recommendedName>
        <fullName evidence="4">Cleavage and polyadenylation specificity factor subunit 2</fullName>
    </recommendedName>
    <alternativeName>
        <fullName evidence="4">Cleavage and polyadenylation specificity factor 100 kDa subunit</fullName>
    </alternativeName>
</protein>
<keyword evidence="8" id="KW-1185">Reference proteome</keyword>
<dbReference type="InterPro" id="IPR025069">
    <property type="entry name" value="Cpsf2_C"/>
</dbReference>